<dbReference type="InterPro" id="IPR011009">
    <property type="entry name" value="Kinase-like_dom_sf"/>
</dbReference>
<dbReference type="InterPro" id="IPR033734">
    <property type="entry name" value="Jacalin-like_lectin_dom_plant"/>
</dbReference>
<name>A0AA38TCR0_9ASTR</name>
<evidence type="ECO:0000256" key="12">
    <source>
        <dbReference type="ARBA" id="ARBA00022777"/>
    </source>
</evidence>
<dbReference type="CDD" id="cd09612">
    <property type="entry name" value="Jacalin"/>
    <property type="match status" value="2"/>
</dbReference>
<evidence type="ECO:0000256" key="4">
    <source>
        <dbReference type="ARBA" id="ARBA00010217"/>
    </source>
</evidence>
<dbReference type="GO" id="GO:0005886">
    <property type="term" value="C:plasma membrane"/>
    <property type="evidence" value="ECO:0007669"/>
    <property type="project" value="UniProtKB-SubCell"/>
</dbReference>
<keyword evidence="10" id="KW-0430">Lectin</keyword>
<keyword evidence="11" id="KW-0547">Nucleotide-binding</keyword>
<dbReference type="PROSITE" id="PS51752">
    <property type="entry name" value="JACALIN_LECTIN"/>
    <property type="match status" value="2"/>
</dbReference>
<keyword evidence="7" id="KW-0808">Transferase</keyword>
<dbReference type="GO" id="GO:0005524">
    <property type="term" value="F:ATP binding"/>
    <property type="evidence" value="ECO:0007669"/>
    <property type="project" value="UniProtKB-KW"/>
</dbReference>
<keyword evidence="8" id="KW-0812">Transmembrane</keyword>
<dbReference type="FunFam" id="1.10.510.10:FF:000240">
    <property type="entry name" value="Lectin-domain containing receptor kinase A4.3"/>
    <property type="match status" value="1"/>
</dbReference>
<dbReference type="InterPro" id="IPR045272">
    <property type="entry name" value="ANXUR1/2-like"/>
</dbReference>
<feature type="domain" description="Protein kinase" evidence="18">
    <location>
        <begin position="618"/>
        <end position="751"/>
    </location>
</feature>
<dbReference type="GO" id="GO:0004714">
    <property type="term" value="F:transmembrane receptor protein tyrosine kinase activity"/>
    <property type="evidence" value="ECO:0007669"/>
    <property type="project" value="InterPro"/>
</dbReference>
<evidence type="ECO:0000256" key="8">
    <source>
        <dbReference type="ARBA" id="ARBA00022692"/>
    </source>
</evidence>
<evidence type="ECO:0000256" key="10">
    <source>
        <dbReference type="ARBA" id="ARBA00022734"/>
    </source>
</evidence>
<evidence type="ECO:0000256" key="6">
    <source>
        <dbReference type="ARBA" id="ARBA00022527"/>
    </source>
</evidence>
<evidence type="ECO:0000256" key="7">
    <source>
        <dbReference type="ARBA" id="ARBA00022679"/>
    </source>
</evidence>
<dbReference type="Pfam" id="PF07714">
    <property type="entry name" value="PK_Tyr_Ser-Thr"/>
    <property type="match status" value="2"/>
</dbReference>
<evidence type="ECO:0000256" key="2">
    <source>
        <dbReference type="ARBA" id="ARBA00006568"/>
    </source>
</evidence>
<keyword evidence="14" id="KW-1133">Transmembrane helix</keyword>
<keyword evidence="5" id="KW-1003">Cell membrane</keyword>
<reference evidence="20" key="1">
    <citation type="submission" date="2023-03" db="EMBL/GenBank/DDBJ databases">
        <title>Chromosome-scale reference genome and RAD-based genetic map of yellow starthistle (Centaurea solstitialis) reveal putative structural variation and QTLs associated with invader traits.</title>
        <authorList>
            <person name="Reatini B."/>
            <person name="Cang F.A."/>
            <person name="Jiang Q."/>
            <person name="Mckibben M.T.W."/>
            <person name="Barker M.S."/>
            <person name="Rieseberg L.H."/>
            <person name="Dlugosch K.M."/>
        </authorList>
    </citation>
    <scope>NUCLEOTIDE SEQUENCE</scope>
    <source>
        <strain evidence="20">CAN-66</strain>
        <tissue evidence="20">Leaf</tissue>
    </source>
</reference>
<dbReference type="AlphaFoldDB" id="A0AA38TCR0"/>
<evidence type="ECO:0000313" key="21">
    <source>
        <dbReference type="Proteomes" id="UP001172457"/>
    </source>
</evidence>
<dbReference type="SUPFAM" id="SSF51101">
    <property type="entry name" value="Mannose-binding lectins"/>
    <property type="match status" value="2"/>
</dbReference>
<protein>
    <recommendedName>
        <fullName evidence="22">Jacalin-like lectin domain-containing protein</fullName>
    </recommendedName>
</protein>
<evidence type="ECO:0000256" key="15">
    <source>
        <dbReference type="ARBA" id="ARBA00023136"/>
    </source>
</evidence>
<dbReference type="FunFam" id="3.30.200.20:FF:000039">
    <property type="entry name" value="receptor-like protein kinase FERONIA"/>
    <property type="match status" value="2"/>
</dbReference>
<dbReference type="EMBL" id="JARYMX010000005">
    <property type="protein sequence ID" value="KAJ9548982.1"/>
    <property type="molecule type" value="Genomic_DNA"/>
</dbReference>
<evidence type="ECO:0000256" key="1">
    <source>
        <dbReference type="ARBA" id="ARBA00004251"/>
    </source>
</evidence>
<comment type="subcellular location">
    <subcellularLocation>
        <location evidence="1">Cell membrane</location>
        <topology evidence="1">Single-pass type I membrane protein</topology>
    </subcellularLocation>
</comment>
<dbReference type="InterPro" id="IPR000719">
    <property type="entry name" value="Prot_kinase_dom"/>
</dbReference>
<sequence>MEKVEHLRIPLEKIREATNNFDQKHFIAKGGFGSVYKGELSWSNSSITVAVKRLDPTSDQGDQEFLMEITMLSSYRHKNLVSLVGFCDEDNEKVLVYMHESRGSLDIYIRDPNLTWKQRLKISIGAARGLNYLHDEVGPQHRVLHRDIKSANILLSDEWEAKVSDFGLSKIGPANLQHTFLVTNACGTFGYLDPVYYRSGVLTKESDVYSFGVVLLEILCGRLAAENGEMFLGPLAETQYEENKLDEIINPTLRKQMKLNSLNTFSAIAYQCIKNNRSERPTMARVIEKLENAFEIQGWNLGNKIYWRSQNRWDFLMEKDHKLKMITVDHGDLIYSLMFTTESNGVLYTSNKAGGWNGGDIVSKVVFDDDEEIININGTVGVSKGQYAGYTIISSLSFVTNKMIHGPFGEVTNAPFSVPCEKGSFGGFYGLAGYYIDSIGVYMRANSEEITRVGIWGTKSPGGPRNQWSFQLERNHYLKKITIDHGDLIYSLMFTTEYRGLEKTTDKAGGWNGGDIVSEVTLEWGEEVNAISGTIGVSEGTYAGYTIISSLSFVTSKKTHGPYGRAKGTPFTVPWDKGSFAGFYGKQGYYIDGIGVYLKATISLKDSIQKILEATNNFDQKNYIAKGGFGSVYKGELSWSDKVTTVAVKRLDPNSDQGNHEFLMEVTMLSSYKHKNLVSLVGFCDEGKEKVVVYVHESRGSLDRYIRDPNLSWMQRLQICVGAAKGLDYLHDGVGPQHRVLHRDIKSAKFC</sequence>
<keyword evidence="9" id="KW-0732">Signal</keyword>
<keyword evidence="6" id="KW-0723">Serine/threonine-protein kinase</keyword>
<dbReference type="InterPro" id="IPR001229">
    <property type="entry name" value="Jacalin-like_lectin_dom"/>
</dbReference>
<keyword evidence="12" id="KW-0418">Kinase</keyword>
<dbReference type="SMART" id="SM00915">
    <property type="entry name" value="Jacalin"/>
    <property type="match status" value="2"/>
</dbReference>
<comment type="similarity">
    <text evidence="4">In the C-terminal section; belongs to the protein kinase superfamily. Ser/Thr protein kinase family.</text>
</comment>
<comment type="similarity">
    <text evidence="2">Belongs to the jacalin lectin family.</text>
</comment>
<evidence type="ECO:0000256" key="5">
    <source>
        <dbReference type="ARBA" id="ARBA00022475"/>
    </source>
</evidence>
<dbReference type="SUPFAM" id="SSF56112">
    <property type="entry name" value="Protein kinase-like (PK-like)"/>
    <property type="match status" value="2"/>
</dbReference>
<comment type="similarity">
    <text evidence="3">In the N-terminal section; belongs to the leguminous lectin family.</text>
</comment>
<evidence type="ECO:0000256" key="9">
    <source>
        <dbReference type="ARBA" id="ARBA00022729"/>
    </source>
</evidence>
<dbReference type="InterPro" id="IPR001245">
    <property type="entry name" value="Ser-Thr/Tyr_kinase_cat_dom"/>
</dbReference>
<accession>A0AA38TCR0</accession>
<evidence type="ECO:0000256" key="11">
    <source>
        <dbReference type="ARBA" id="ARBA00022741"/>
    </source>
</evidence>
<dbReference type="GO" id="GO:0004674">
    <property type="term" value="F:protein serine/threonine kinase activity"/>
    <property type="evidence" value="ECO:0007669"/>
    <property type="project" value="UniProtKB-KW"/>
</dbReference>
<evidence type="ECO:0000313" key="20">
    <source>
        <dbReference type="EMBL" id="KAJ9548982.1"/>
    </source>
</evidence>
<comment type="caution">
    <text evidence="20">The sequence shown here is derived from an EMBL/GenBank/DDBJ whole genome shotgun (WGS) entry which is preliminary data.</text>
</comment>
<dbReference type="Gene3D" id="2.100.10.30">
    <property type="entry name" value="Jacalin-like lectin domain"/>
    <property type="match status" value="2"/>
</dbReference>
<dbReference type="GO" id="GO:0009506">
    <property type="term" value="C:plasmodesma"/>
    <property type="evidence" value="ECO:0007669"/>
    <property type="project" value="TreeGrafter"/>
</dbReference>
<feature type="domain" description="Jacalin-type lectin" evidence="19">
    <location>
        <begin position="450"/>
        <end position="600"/>
    </location>
</feature>
<keyword evidence="15" id="KW-0472">Membrane</keyword>
<dbReference type="GO" id="GO:0030246">
    <property type="term" value="F:carbohydrate binding"/>
    <property type="evidence" value="ECO:0007669"/>
    <property type="project" value="UniProtKB-KW"/>
</dbReference>
<gene>
    <name evidence="20" type="ORF">OSB04_021525</name>
</gene>
<dbReference type="Gene3D" id="1.10.510.10">
    <property type="entry name" value="Transferase(Phosphotransferase) domain 1"/>
    <property type="match status" value="2"/>
</dbReference>
<evidence type="ECO:0008006" key="22">
    <source>
        <dbReference type="Google" id="ProtNLM"/>
    </source>
</evidence>
<dbReference type="Gene3D" id="3.30.200.20">
    <property type="entry name" value="Phosphorylase Kinase, domain 1"/>
    <property type="match status" value="2"/>
</dbReference>
<dbReference type="PANTHER" id="PTHR27003:SF326">
    <property type="entry name" value="PROTEIN KINASE DOMAIN-CONTAINING PROTEIN"/>
    <property type="match status" value="1"/>
</dbReference>
<organism evidence="20 21">
    <name type="scientific">Centaurea solstitialis</name>
    <name type="common">yellow star-thistle</name>
    <dbReference type="NCBI Taxonomy" id="347529"/>
    <lineage>
        <taxon>Eukaryota</taxon>
        <taxon>Viridiplantae</taxon>
        <taxon>Streptophyta</taxon>
        <taxon>Embryophyta</taxon>
        <taxon>Tracheophyta</taxon>
        <taxon>Spermatophyta</taxon>
        <taxon>Magnoliopsida</taxon>
        <taxon>eudicotyledons</taxon>
        <taxon>Gunneridae</taxon>
        <taxon>Pentapetalae</taxon>
        <taxon>asterids</taxon>
        <taxon>campanulids</taxon>
        <taxon>Asterales</taxon>
        <taxon>Asteraceae</taxon>
        <taxon>Carduoideae</taxon>
        <taxon>Cardueae</taxon>
        <taxon>Centaureinae</taxon>
        <taxon>Centaurea</taxon>
    </lineage>
</organism>
<proteinExistence type="inferred from homology"/>
<dbReference type="InterPro" id="IPR036404">
    <property type="entry name" value="Jacalin-like_lectin_dom_sf"/>
</dbReference>
<dbReference type="InterPro" id="IPR008271">
    <property type="entry name" value="Ser/Thr_kinase_AS"/>
</dbReference>
<dbReference type="PANTHER" id="PTHR27003">
    <property type="entry name" value="OS07G0166700 PROTEIN"/>
    <property type="match status" value="1"/>
</dbReference>
<evidence type="ECO:0000256" key="13">
    <source>
        <dbReference type="ARBA" id="ARBA00022840"/>
    </source>
</evidence>
<dbReference type="GO" id="GO:0002229">
    <property type="term" value="P:defense response to oomycetes"/>
    <property type="evidence" value="ECO:0007669"/>
    <property type="project" value="UniProtKB-ARBA"/>
</dbReference>
<dbReference type="Pfam" id="PF01419">
    <property type="entry name" value="Jacalin"/>
    <property type="match status" value="2"/>
</dbReference>
<feature type="domain" description="Protein kinase" evidence="18">
    <location>
        <begin position="21"/>
        <end position="294"/>
    </location>
</feature>
<evidence type="ECO:0000256" key="17">
    <source>
        <dbReference type="ARBA" id="ARBA00023180"/>
    </source>
</evidence>
<dbReference type="PROSITE" id="PS50011">
    <property type="entry name" value="PROTEIN_KINASE_DOM"/>
    <property type="match status" value="2"/>
</dbReference>
<evidence type="ECO:0000256" key="16">
    <source>
        <dbReference type="ARBA" id="ARBA00023170"/>
    </source>
</evidence>
<evidence type="ECO:0000259" key="18">
    <source>
        <dbReference type="PROSITE" id="PS50011"/>
    </source>
</evidence>
<evidence type="ECO:0000256" key="3">
    <source>
        <dbReference type="ARBA" id="ARBA00008536"/>
    </source>
</evidence>
<dbReference type="SMART" id="SM00220">
    <property type="entry name" value="S_TKc"/>
    <property type="match status" value="1"/>
</dbReference>
<keyword evidence="17" id="KW-0325">Glycoprotein</keyword>
<evidence type="ECO:0000259" key="19">
    <source>
        <dbReference type="PROSITE" id="PS51752"/>
    </source>
</evidence>
<feature type="domain" description="Jacalin-type lectin" evidence="19">
    <location>
        <begin position="298"/>
        <end position="445"/>
    </location>
</feature>
<dbReference type="Proteomes" id="UP001172457">
    <property type="component" value="Chromosome 5"/>
</dbReference>
<keyword evidence="13" id="KW-0067">ATP-binding</keyword>
<keyword evidence="21" id="KW-1185">Reference proteome</keyword>
<dbReference type="PROSITE" id="PS00108">
    <property type="entry name" value="PROTEIN_KINASE_ST"/>
    <property type="match status" value="1"/>
</dbReference>
<evidence type="ECO:0000256" key="14">
    <source>
        <dbReference type="ARBA" id="ARBA00022989"/>
    </source>
</evidence>
<keyword evidence="16" id="KW-0675">Receptor</keyword>